<evidence type="ECO:0000313" key="2">
    <source>
        <dbReference type="Proteomes" id="UP001283361"/>
    </source>
</evidence>
<gene>
    <name evidence="1" type="ORF">RRG08_049479</name>
</gene>
<organism evidence="1 2">
    <name type="scientific">Elysia crispata</name>
    <name type="common">lettuce slug</name>
    <dbReference type="NCBI Taxonomy" id="231223"/>
    <lineage>
        <taxon>Eukaryota</taxon>
        <taxon>Metazoa</taxon>
        <taxon>Spiralia</taxon>
        <taxon>Lophotrochozoa</taxon>
        <taxon>Mollusca</taxon>
        <taxon>Gastropoda</taxon>
        <taxon>Heterobranchia</taxon>
        <taxon>Euthyneura</taxon>
        <taxon>Panpulmonata</taxon>
        <taxon>Sacoglossa</taxon>
        <taxon>Placobranchoidea</taxon>
        <taxon>Plakobranchidae</taxon>
        <taxon>Elysia</taxon>
    </lineage>
</organism>
<name>A0AAE0ZSK8_9GAST</name>
<sequence>MWSWRGNSYGDMEVDWTCVAQPRQHNILIEANDTPDGSSTHVRIPKKLHPLTGRLAGGDIDWPHSYHYCLP</sequence>
<dbReference type="Proteomes" id="UP001283361">
    <property type="component" value="Unassembled WGS sequence"/>
</dbReference>
<accession>A0AAE0ZSK8</accession>
<evidence type="ECO:0000313" key="1">
    <source>
        <dbReference type="EMBL" id="KAK3774543.1"/>
    </source>
</evidence>
<dbReference type="EMBL" id="JAWDGP010003406">
    <property type="protein sequence ID" value="KAK3774543.1"/>
    <property type="molecule type" value="Genomic_DNA"/>
</dbReference>
<proteinExistence type="predicted"/>
<dbReference type="AlphaFoldDB" id="A0AAE0ZSK8"/>
<reference evidence="1" key="1">
    <citation type="journal article" date="2023" name="G3 (Bethesda)">
        <title>A reference genome for the long-term kleptoplast-retaining sea slug Elysia crispata morphotype clarki.</title>
        <authorList>
            <person name="Eastman K.E."/>
            <person name="Pendleton A.L."/>
            <person name="Shaikh M.A."/>
            <person name="Suttiyut T."/>
            <person name="Ogas R."/>
            <person name="Tomko P."/>
            <person name="Gavelis G."/>
            <person name="Widhalm J.R."/>
            <person name="Wisecaver J.H."/>
        </authorList>
    </citation>
    <scope>NUCLEOTIDE SEQUENCE</scope>
    <source>
        <strain evidence="1">ECLA1</strain>
    </source>
</reference>
<protein>
    <submittedName>
        <fullName evidence="1">Uncharacterized protein</fullName>
    </submittedName>
</protein>
<comment type="caution">
    <text evidence="1">The sequence shown here is derived from an EMBL/GenBank/DDBJ whole genome shotgun (WGS) entry which is preliminary data.</text>
</comment>
<keyword evidence="2" id="KW-1185">Reference proteome</keyword>